<reference evidence="3 4" key="1">
    <citation type="submission" date="2020-05" db="EMBL/GenBank/DDBJ databases">
        <authorList>
            <person name="Li K."/>
        </authorList>
    </citation>
    <scope>NUCLEOTIDE SEQUENCE [LARGE SCALE GENOMIC DNA]</scope>
    <source>
        <strain evidence="4">jing01</strain>
    </source>
</reference>
<dbReference type="Pfam" id="PF19136">
    <property type="entry name" value="DUF5819"/>
    <property type="match status" value="1"/>
</dbReference>
<keyword evidence="4" id="KW-1185">Reference proteome</keyword>
<evidence type="ECO:0000256" key="2">
    <source>
        <dbReference type="SAM" id="Phobius"/>
    </source>
</evidence>
<evidence type="ECO:0000313" key="3">
    <source>
        <dbReference type="EMBL" id="QJS09204.1"/>
    </source>
</evidence>
<dbReference type="EMBL" id="CP053189">
    <property type="protein sequence ID" value="QJS09204.1"/>
    <property type="molecule type" value="Genomic_DNA"/>
</dbReference>
<name>A0A6M4PFI1_9ACTN</name>
<evidence type="ECO:0000256" key="1">
    <source>
        <dbReference type="SAM" id="MobiDB-lite"/>
    </source>
</evidence>
<organism evidence="3 4">
    <name type="scientific">Streptomyces argyrophylli</name>
    <dbReference type="NCBI Taxonomy" id="2726118"/>
    <lineage>
        <taxon>Bacteria</taxon>
        <taxon>Bacillati</taxon>
        <taxon>Actinomycetota</taxon>
        <taxon>Actinomycetes</taxon>
        <taxon>Kitasatosporales</taxon>
        <taxon>Streptomycetaceae</taxon>
        <taxon>Streptomyces</taxon>
    </lineage>
</organism>
<dbReference type="RefSeq" id="WP_171151459.1">
    <property type="nucleotide sequence ID" value="NZ_CP053189.1"/>
</dbReference>
<accession>A0A6M4PFI1</accession>
<dbReference type="Proteomes" id="UP000502641">
    <property type="component" value="Chromosome"/>
</dbReference>
<gene>
    <name evidence="3" type="ORF">HKX69_06505</name>
</gene>
<dbReference type="InterPro" id="IPR043857">
    <property type="entry name" value="DUF5819"/>
</dbReference>
<feature type="region of interest" description="Disordered" evidence="1">
    <location>
        <begin position="1"/>
        <end position="43"/>
    </location>
</feature>
<dbReference type="AlphaFoldDB" id="A0A6M4PFI1"/>
<proteinExistence type="predicted"/>
<dbReference type="KEGG" id="sarg:HKX69_06505"/>
<protein>
    <submittedName>
        <fullName evidence="3">Uncharacterized protein</fullName>
    </submittedName>
</protein>
<keyword evidence="2" id="KW-0812">Transmembrane</keyword>
<keyword evidence="2" id="KW-1133">Transmembrane helix</keyword>
<feature type="transmembrane region" description="Helical" evidence="2">
    <location>
        <begin position="70"/>
        <end position="95"/>
    </location>
</feature>
<evidence type="ECO:0000313" key="4">
    <source>
        <dbReference type="Proteomes" id="UP000502641"/>
    </source>
</evidence>
<sequence>MEQFMTETGDIAPPRSPDTPTLFPGAAGPATRRPESGPSALLGAEAPGQASLADGIGGDAATRVRSTASLALLTVAAVVLLGAALWHLCMVFLTLSPASSVTNRYQQKINGYIYPEFGQNWQMFAPNPLAQNVSVGARVQTLGRHGARHTWDWENLSFSHLEAMKHNPVPSHLDQNVLRRSWDFYTETHDLKEKPTNGMRSALSTEYLERIALQRFGRQWHGERIIRVQLASRTTDVAPPKWTGKKAPDTTAYRILPWWPVEEKFYKEL</sequence>
<keyword evidence="2" id="KW-0472">Membrane</keyword>